<proteinExistence type="predicted"/>
<evidence type="ECO:0000256" key="4">
    <source>
        <dbReference type="SAM" id="Phobius"/>
    </source>
</evidence>
<keyword evidence="2" id="KW-0129">CBS domain</keyword>
<dbReference type="RefSeq" id="XP_062789731.1">
    <property type="nucleotide sequence ID" value="XM_062933680.1"/>
</dbReference>
<dbReference type="PANTHER" id="PTHR12064">
    <property type="entry name" value="METAL TRANSPORTER CNNM"/>
    <property type="match status" value="1"/>
</dbReference>
<accession>A0ABZ1CTB2</accession>
<feature type="domain" description="CBS" evidence="5">
    <location>
        <begin position="282"/>
        <end position="343"/>
    </location>
</feature>
<dbReference type="Pfam" id="PF00571">
    <property type="entry name" value="CBS"/>
    <property type="match status" value="1"/>
</dbReference>
<gene>
    <name evidence="7" type="ORF">IL334_001932</name>
</gene>
<evidence type="ECO:0000256" key="1">
    <source>
        <dbReference type="ARBA" id="ARBA00022737"/>
    </source>
</evidence>
<evidence type="ECO:0000256" key="2">
    <source>
        <dbReference type="PROSITE-ProRule" id="PRU00703"/>
    </source>
</evidence>
<evidence type="ECO:0000313" key="7">
    <source>
        <dbReference type="EMBL" id="WRT64991.1"/>
    </source>
</evidence>
<dbReference type="InterPro" id="IPR045095">
    <property type="entry name" value="ACDP"/>
</dbReference>
<protein>
    <recommendedName>
        <fullName evidence="9">CNNM transmembrane domain-containing protein</fullName>
    </recommendedName>
</protein>
<keyword evidence="3 4" id="KW-1133">Transmembrane helix</keyword>
<evidence type="ECO:0000259" key="6">
    <source>
        <dbReference type="PROSITE" id="PS51846"/>
    </source>
</evidence>
<dbReference type="InterPro" id="IPR002550">
    <property type="entry name" value="CNNM"/>
</dbReference>
<reference evidence="7 8" key="1">
    <citation type="submission" date="2024-01" db="EMBL/GenBank/DDBJ databases">
        <title>Comparative genomics of Cryptococcus and Kwoniella reveals pathogenesis evolution and contrasting modes of karyotype evolution via chromosome fusion or intercentromeric recombination.</title>
        <authorList>
            <person name="Coelho M.A."/>
            <person name="David-Palma M."/>
            <person name="Shea T."/>
            <person name="Bowers K."/>
            <person name="McGinley-Smith S."/>
            <person name="Mohammad A.W."/>
            <person name="Gnirke A."/>
            <person name="Yurkov A.M."/>
            <person name="Nowrousian M."/>
            <person name="Sun S."/>
            <person name="Cuomo C.A."/>
            <person name="Heitman J."/>
        </authorList>
    </citation>
    <scope>NUCLEOTIDE SEQUENCE [LARGE SCALE GENOMIC DNA]</scope>
    <source>
        <strain evidence="7">CBS 11374</strain>
    </source>
</reference>
<name>A0ABZ1CTB2_9TREE</name>
<evidence type="ECO:0000259" key="5">
    <source>
        <dbReference type="PROSITE" id="PS51371"/>
    </source>
</evidence>
<evidence type="ECO:0000313" key="8">
    <source>
        <dbReference type="Proteomes" id="UP001329825"/>
    </source>
</evidence>
<dbReference type="SUPFAM" id="SSF54631">
    <property type="entry name" value="CBS-domain pair"/>
    <property type="match status" value="1"/>
</dbReference>
<keyword evidence="3 4" id="KW-0472">Membrane</keyword>
<dbReference type="Proteomes" id="UP001329825">
    <property type="component" value="Chromosome 2"/>
</dbReference>
<feature type="domain" description="CNNM transmembrane" evidence="6">
    <location>
        <begin position="30"/>
        <end position="202"/>
    </location>
</feature>
<evidence type="ECO:0000256" key="3">
    <source>
        <dbReference type="PROSITE-ProRule" id="PRU01193"/>
    </source>
</evidence>
<feature type="transmembrane region" description="Helical" evidence="4">
    <location>
        <begin position="34"/>
        <end position="59"/>
    </location>
</feature>
<keyword evidence="1" id="KW-0677">Repeat</keyword>
<dbReference type="EMBL" id="CP141882">
    <property type="protein sequence ID" value="WRT64991.1"/>
    <property type="molecule type" value="Genomic_DNA"/>
</dbReference>
<dbReference type="PANTHER" id="PTHR12064:SF97">
    <property type="entry name" value="METAL TRANSPORTER CNNM-5"/>
    <property type="match status" value="1"/>
</dbReference>
<dbReference type="InterPro" id="IPR000644">
    <property type="entry name" value="CBS_dom"/>
</dbReference>
<feature type="transmembrane region" description="Helical" evidence="4">
    <location>
        <begin position="120"/>
        <end position="140"/>
    </location>
</feature>
<organism evidence="7 8">
    <name type="scientific">Kwoniella shivajii</name>
    <dbReference type="NCBI Taxonomy" id="564305"/>
    <lineage>
        <taxon>Eukaryota</taxon>
        <taxon>Fungi</taxon>
        <taxon>Dikarya</taxon>
        <taxon>Basidiomycota</taxon>
        <taxon>Agaricomycotina</taxon>
        <taxon>Tremellomycetes</taxon>
        <taxon>Tremellales</taxon>
        <taxon>Cryptococcaceae</taxon>
        <taxon>Kwoniella</taxon>
    </lineage>
</organism>
<dbReference type="GeneID" id="87954063"/>
<dbReference type="Pfam" id="PF01595">
    <property type="entry name" value="CNNM"/>
    <property type="match status" value="1"/>
</dbReference>
<keyword evidence="3 4" id="KW-0812">Transmembrane</keyword>
<dbReference type="PROSITE" id="PS51846">
    <property type="entry name" value="CNNM"/>
    <property type="match status" value="1"/>
</dbReference>
<dbReference type="Gene3D" id="3.10.580.10">
    <property type="entry name" value="CBS-domain"/>
    <property type="match status" value="1"/>
</dbReference>
<dbReference type="InterPro" id="IPR046342">
    <property type="entry name" value="CBS_dom_sf"/>
</dbReference>
<evidence type="ECO:0008006" key="9">
    <source>
        <dbReference type="Google" id="ProtNLM"/>
    </source>
</evidence>
<dbReference type="PROSITE" id="PS51371">
    <property type="entry name" value="CBS"/>
    <property type="match status" value="1"/>
</dbReference>
<sequence>MVSISISHIRNMTHNAPPVQTEPHVHVDPNSTLFLWYIVIIIGLVLLGGVFSGLTLGLMGLDTVNLQVLAISGTPEERQQAPRVLKLIGKGKHTMLVVLLLGNTLINTSLPIFLDSIVGGGLIAVLASTLLILIFGEYGLAIGSSFAPLIKILIILSYPIAKPMGMILDYILGAHSDPVTYRKAELKTFVSLGVEDKLNQEELALLGSVLEFSGKNVGDVMTTKEDMYSLSSEKIVDEELVSEILRKGYSRIPVYSPRSSTYTLRRLVSYDPTDLSPASKLVSQVLPQCSPDLPLLEAMAYFQTGRSHMLLITSSPGENGKVLGLVTLEDVVEELIGKEIIDETDVFVDTHSRIPVIRGKYNSKKTKGLKKIYEGHLARQKASISFARASEGYGSIDEESRLVGSQRE</sequence>
<keyword evidence="8" id="KW-1185">Reference proteome</keyword>